<proteinExistence type="inferred from homology"/>
<dbReference type="Gene3D" id="6.10.10.10">
    <property type="entry name" value="Flagellar export chaperone, C-terminal domain"/>
    <property type="match status" value="1"/>
</dbReference>
<dbReference type="GO" id="GO:0009288">
    <property type="term" value="C:bacterial-type flagellum"/>
    <property type="evidence" value="ECO:0007669"/>
    <property type="project" value="UniProtKB-SubCell"/>
</dbReference>
<sequence>MSFSINTNTAAQRALNSLNNSTNGINSSIQRFATGSKINSASDDASGMMIADALNSQARGAGQMISNAVNDISRMQIADGALGEATNIMQGIREKVVQASSDALSTGERSALQDDISKSMESLGKLYESTEFNGQRLLSDAPGFSSLSGIDLSSVESSQASLDLVDEALETNSALRGEFGSRQNQISSDITALGSQMVNSYQSSSAIKDVDIAEESMNMKSMEDLRNAGMFALAQANVQPRNVMSLLGAMPS</sequence>
<dbReference type="SUPFAM" id="SSF64518">
    <property type="entry name" value="Phase 1 flagellin"/>
    <property type="match status" value="1"/>
</dbReference>
<dbReference type="PANTHER" id="PTHR42792:SF2">
    <property type="entry name" value="FLAGELLIN"/>
    <property type="match status" value="1"/>
</dbReference>
<name>A0A1W1HL51_9BACT</name>
<feature type="domain" description="Flagellin N-terminal" evidence="4">
    <location>
        <begin position="5"/>
        <end position="140"/>
    </location>
</feature>
<dbReference type="InterPro" id="IPR046358">
    <property type="entry name" value="Flagellin_C"/>
</dbReference>
<keyword evidence="2 3" id="KW-0975">Bacterial flagellum</keyword>
<accession>A0A1W1HL51</accession>
<dbReference type="AlphaFoldDB" id="A0A1W1HL51"/>
<dbReference type="Pfam" id="PF00700">
    <property type="entry name" value="Flagellin_C"/>
    <property type="match status" value="1"/>
</dbReference>
<evidence type="ECO:0000313" key="7">
    <source>
        <dbReference type="Proteomes" id="UP000191931"/>
    </source>
</evidence>
<evidence type="ECO:0000259" key="4">
    <source>
        <dbReference type="Pfam" id="PF00669"/>
    </source>
</evidence>
<keyword evidence="6" id="KW-0282">Flagellum</keyword>
<protein>
    <recommendedName>
        <fullName evidence="3">Flagellin</fullName>
    </recommendedName>
</protein>
<gene>
    <name evidence="6" type="ORF">MTBBW1_940009</name>
</gene>
<evidence type="ECO:0000256" key="2">
    <source>
        <dbReference type="ARBA" id="ARBA00023143"/>
    </source>
</evidence>
<dbReference type="EMBL" id="FWEV01000341">
    <property type="protein sequence ID" value="SLM33190.1"/>
    <property type="molecule type" value="Genomic_DNA"/>
</dbReference>
<keyword evidence="7" id="KW-1185">Reference proteome</keyword>
<dbReference type="GO" id="GO:0005198">
    <property type="term" value="F:structural molecule activity"/>
    <property type="evidence" value="ECO:0007669"/>
    <property type="project" value="UniProtKB-UniRule"/>
</dbReference>
<dbReference type="STRING" id="1246637.MTBBW1_940009"/>
<dbReference type="GO" id="GO:0005576">
    <property type="term" value="C:extracellular region"/>
    <property type="evidence" value="ECO:0007669"/>
    <property type="project" value="UniProtKB-SubCell"/>
</dbReference>
<dbReference type="OrthoDB" id="9796789at2"/>
<keyword evidence="3" id="KW-0964">Secreted</keyword>
<evidence type="ECO:0000256" key="1">
    <source>
        <dbReference type="ARBA" id="ARBA00005709"/>
    </source>
</evidence>
<evidence type="ECO:0000259" key="5">
    <source>
        <dbReference type="Pfam" id="PF00700"/>
    </source>
</evidence>
<keyword evidence="6" id="KW-0969">Cilium</keyword>
<evidence type="ECO:0000313" key="6">
    <source>
        <dbReference type="EMBL" id="SLM33190.1"/>
    </source>
</evidence>
<comment type="subcellular location">
    <subcellularLocation>
        <location evidence="3">Secreted</location>
    </subcellularLocation>
    <subcellularLocation>
        <location evidence="3">Bacterial flagellum</location>
    </subcellularLocation>
</comment>
<keyword evidence="6" id="KW-0966">Cell projection</keyword>
<dbReference type="RefSeq" id="WP_080803408.1">
    <property type="nucleotide sequence ID" value="NZ_LT828544.1"/>
</dbReference>
<comment type="similarity">
    <text evidence="1 3">Belongs to the bacterial flagellin family.</text>
</comment>
<dbReference type="Proteomes" id="UP000191931">
    <property type="component" value="Unassembled WGS sequence"/>
</dbReference>
<dbReference type="Gene3D" id="1.20.1330.10">
    <property type="entry name" value="f41 fragment of flagellin, N-terminal domain"/>
    <property type="match status" value="2"/>
</dbReference>
<comment type="function">
    <text evidence="3">Flagellin is the subunit protein which polymerizes to form the filaments of bacterial flagella.</text>
</comment>
<evidence type="ECO:0000256" key="3">
    <source>
        <dbReference type="RuleBase" id="RU362073"/>
    </source>
</evidence>
<organism evidence="6 7">
    <name type="scientific">Desulfamplus magnetovallimortis</name>
    <dbReference type="NCBI Taxonomy" id="1246637"/>
    <lineage>
        <taxon>Bacteria</taxon>
        <taxon>Pseudomonadati</taxon>
        <taxon>Thermodesulfobacteriota</taxon>
        <taxon>Desulfobacteria</taxon>
        <taxon>Desulfobacterales</taxon>
        <taxon>Desulfobacteraceae</taxon>
        <taxon>Desulfamplus</taxon>
    </lineage>
</organism>
<feature type="domain" description="Flagellin C-terminal" evidence="5">
    <location>
        <begin position="162"/>
        <end position="247"/>
    </location>
</feature>
<dbReference type="Pfam" id="PF00669">
    <property type="entry name" value="Flagellin_N"/>
    <property type="match status" value="1"/>
</dbReference>
<dbReference type="InterPro" id="IPR001029">
    <property type="entry name" value="Flagellin_N"/>
</dbReference>
<dbReference type="PRINTS" id="PR00207">
    <property type="entry name" value="FLAGELLIN"/>
</dbReference>
<dbReference type="PANTHER" id="PTHR42792">
    <property type="entry name" value="FLAGELLIN"/>
    <property type="match status" value="1"/>
</dbReference>
<dbReference type="InterPro" id="IPR001492">
    <property type="entry name" value="Flagellin"/>
</dbReference>
<dbReference type="InterPro" id="IPR042187">
    <property type="entry name" value="Flagellin_C_sub2"/>
</dbReference>
<reference evidence="6 7" key="1">
    <citation type="submission" date="2017-03" db="EMBL/GenBank/DDBJ databases">
        <authorList>
            <person name="Afonso C.L."/>
            <person name="Miller P.J."/>
            <person name="Scott M.A."/>
            <person name="Spackman E."/>
            <person name="Goraichik I."/>
            <person name="Dimitrov K.M."/>
            <person name="Suarez D.L."/>
            <person name="Swayne D.E."/>
        </authorList>
    </citation>
    <scope>NUCLEOTIDE SEQUENCE [LARGE SCALE GENOMIC DNA]</scope>
    <source>
        <strain evidence="6">PRJEB14757</strain>
    </source>
</reference>